<dbReference type="InterPro" id="IPR047589">
    <property type="entry name" value="DUF11_rpt"/>
</dbReference>
<organism evidence="4">
    <name type="scientific">Longilinea arvoryzae</name>
    <dbReference type="NCBI Taxonomy" id="360412"/>
    <lineage>
        <taxon>Bacteria</taxon>
        <taxon>Bacillati</taxon>
        <taxon>Chloroflexota</taxon>
        <taxon>Anaerolineae</taxon>
        <taxon>Anaerolineales</taxon>
        <taxon>Anaerolineaceae</taxon>
        <taxon>Longilinea</taxon>
    </lineage>
</organism>
<dbReference type="PANTHER" id="PTHR46580:SF4">
    <property type="entry name" value="ATP_GTP-BINDING PROTEIN"/>
    <property type="match status" value="1"/>
</dbReference>
<dbReference type="Gene3D" id="2.60.120.560">
    <property type="entry name" value="Exo-inulinase, domain 1"/>
    <property type="match status" value="1"/>
</dbReference>
<keyword evidence="5" id="KW-1185">Reference proteome</keyword>
<dbReference type="Proteomes" id="UP000055060">
    <property type="component" value="Unassembled WGS sequence"/>
</dbReference>
<dbReference type="InterPro" id="IPR013320">
    <property type="entry name" value="ConA-like_dom_sf"/>
</dbReference>
<dbReference type="SUPFAM" id="SSF49899">
    <property type="entry name" value="Concanavalin A-like lectins/glucanases"/>
    <property type="match status" value="1"/>
</dbReference>
<dbReference type="EMBL" id="DF967972">
    <property type="protein sequence ID" value="GAP12416.1"/>
    <property type="molecule type" value="Genomic_DNA"/>
</dbReference>
<dbReference type="Gene3D" id="2.130.10.130">
    <property type="entry name" value="Integrin alpha, N-terminal"/>
    <property type="match status" value="2"/>
</dbReference>
<accession>A0A0S7BCC6</accession>
<dbReference type="Pfam" id="PF13517">
    <property type="entry name" value="FG-GAP_3"/>
    <property type="match status" value="1"/>
</dbReference>
<dbReference type="Pfam" id="PF01345">
    <property type="entry name" value="DUF11"/>
    <property type="match status" value="1"/>
</dbReference>
<evidence type="ECO:0000256" key="2">
    <source>
        <dbReference type="SAM" id="SignalP"/>
    </source>
</evidence>
<dbReference type="InterPro" id="IPR028994">
    <property type="entry name" value="Integrin_alpha_N"/>
</dbReference>
<protein>
    <submittedName>
        <fullName evidence="4">Protein containg conserved repeat domain</fullName>
    </submittedName>
</protein>
<name>A0A0S7BCC6_9CHLR</name>
<feature type="chain" id="PRO_5006632884" evidence="2">
    <location>
        <begin position="26"/>
        <end position="1148"/>
    </location>
</feature>
<dbReference type="InterPro" id="IPR013517">
    <property type="entry name" value="FG-GAP"/>
</dbReference>
<dbReference type="InterPro" id="IPR001434">
    <property type="entry name" value="OmcB-like_DUF11"/>
</dbReference>
<feature type="domain" description="DUF11" evidence="3">
    <location>
        <begin position="799"/>
        <end position="898"/>
    </location>
</feature>
<proteinExistence type="predicted"/>
<dbReference type="PANTHER" id="PTHR46580">
    <property type="entry name" value="SENSOR KINASE-RELATED"/>
    <property type="match status" value="1"/>
</dbReference>
<evidence type="ECO:0000313" key="5">
    <source>
        <dbReference type="Proteomes" id="UP000055060"/>
    </source>
</evidence>
<gene>
    <name evidence="4" type="ORF">LARV_00151</name>
</gene>
<dbReference type="STRING" id="360412.LARV_00151"/>
<feature type="signal peptide" evidence="2">
    <location>
        <begin position="1"/>
        <end position="25"/>
    </location>
</feature>
<reference evidence="4" key="1">
    <citation type="submission" date="2015-07" db="EMBL/GenBank/DDBJ databases">
        <title>Draft Genome Sequences of Anaerolinea thermolimosa IMO-1, Bellilinea caldifistulae GOMI-1, Leptolinea tardivitalis YMTK-2, Levilinea saccharolytica KIBI-1,Longilinea arvoryzae KOME-1, Previously Described as Members of the Anaerolineaceae (Chloroflexi).</title>
        <authorList>
            <person name="Sekiguchi Y."/>
            <person name="Ohashi A."/>
            <person name="Matsuura N."/>
            <person name="Tourlousse M.D."/>
        </authorList>
    </citation>
    <scope>NUCLEOTIDE SEQUENCE [LARGE SCALE GENOMIC DNA]</scope>
    <source>
        <strain evidence="4">KOME-1</strain>
    </source>
</reference>
<dbReference type="SUPFAM" id="SSF69318">
    <property type="entry name" value="Integrin alpha N-terminal domain"/>
    <property type="match status" value="2"/>
</dbReference>
<dbReference type="RefSeq" id="WP_172797747.1">
    <property type="nucleotide sequence ID" value="NZ_DF967972.1"/>
</dbReference>
<evidence type="ECO:0000259" key="3">
    <source>
        <dbReference type="Pfam" id="PF01345"/>
    </source>
</evidence>
<evidence type="ECO:0000256" key="1">
    <source>
        <dbReference type="ARBA" id="ARBA00022729"/>
    </source>
</evidence>
<keyword evidence="1 2" id="KW-0732">Signal</keyword>
<evidence type="ECO:0000313" key="4">
    <source>
        <dbReference type="EMBL" id="GAP12416.1"/>
    </source>
</evidence>
<dbReference type="AlphaFoldDB" id="A0A0S7BCC6"/>
<dbReference type="NCBIfam" id="TIGR01451">
    <property type="entry name" value="B_ant_repeat"/>
    <property type="match status" value="1"/>
</dbReference>
<sequence length="1148" mass="125144">MQKTTRILISSLVFVAILFSAIASGKPVTAVQAAHLNRNAQEDVNGAVGFDKNIVRNYIQKSSGGFSQEVLGVNLNVIGKKKVSDNPFGDSLNSVEGQMENQPPSALLSEESLLSNEWSYPIFGTELGISGLNITDIDNDGSLEVVAGETLAESHGPNNRWFVLRSIDSANYEQVYFSEIYTQYIQKMLTADVDGNAFSEIYVALSDKRVFVYSGTDFSLIGSFSSALVPNSMIVTDADGDGTFEIIISNGTDIVAYNAVTFLLIWQTSGYGGNLSAGDVDGDGNSEIVSSRGYVLNSATRNVEWYFPEASGYGAQVAIGDIDGDGIYEIVESERYYKITIYKATSESPMWEITTKMDIDALTLTDVNGDNRPDIVYGDAQWGSLYAIDGQTHQVFWQISNPSNGLNGLATGDTDHDGQLEVVWGGQQSIIGAVHLYVADILSNTIEWQNIDVDGPLYAVDTGDVDDDGQIEIVMASKSSNTGHDDGIVSIFDADTHALEWQSEDLPGINAWFGISSLRIGDVDQDGQTEFVLATSDIYDGLIQIYNGATHTLERQSKKNSGESTTALEIGDVDGDLKMEIVVGWASRNTGGLGPYITVFDGETSEVKWQSINQDTYRGNVYDIQLADVDQDHQVEIIVSIKGGSVYVFNGVTHELKALIPTTAYSLAVGDMNQNGRQSILVGLSDGAIDIFNGTSYVLEKTISFTTKPIACLKYADLDKDEIPEWVVCSSGYLMVYTSDTEDLLWQSSYLGDALGGFNQIPINQIDHDSNREIVVGSSYALYQFESVEADPLTLSRMRVSDRNALPGDSLTYTIEINNLRGETYSNASAVNPLPAGVSYVPDSLSASSGDAVFNSGIITWTGVLSAEETVMLTYQVLVNNIQMPAVLHNSAQLTAGTFSKVIDAETMIGYMTFLPLCTKGCADFLDTFENSTTGWPINNDAYLLTEYIKGEYRLQAKDPQYIYLIMAPTCKRQNYIVEADARWVNVRGDGYGLLFGLDEGFNNYYLFVVNNDYQEYALFYRGANGYEAIVNWQYSALIHNGSSNHLMVTRNGNQITLGINGSVLGTWTDGRVSGLTGVGLFIIPYSNMPNADVRYDNFSVRLLPGGSLSALETTQSEAAPGLSSPNFTGYLQELLPDSAQTDDLIRH</sequence>